<keyword evidence="2" id="KW-1185">Reference proteome</keyword>
<dbReference type="AlphaFoldDB" id="A0A5N6KE00"/>
<proteinExistence type="predicted"/>
<sequence length="190" mass="21230">MKESDSCQSSPIIEIAPNGDIIFAVGPEMARIHVNSQLLKTASKHFFVMLGKEAHNMLFKYGPVELPLPEDNAAALKIIFAIIHKQSYLVPRFLTPNEILEVAIAVEKYDLVNIMQLWSGIWRQPGLLFVEDLIVLAAAAYLFQNAQGFKGITKALILKHKGSYLSLLSDKVESTLTWKVYWKNSEALSG</sequence>
<dbReference type="InterPro" id="IPR011333">
    <property type="entry name" value="SKP1/BTB/POZ_sf"/>
</dbReference>
<evidence type="ECO:0008006" key="3">
    <source>
        <dbReference type="Google" id="ProtNLM"/>
    </source>
</evidence>
<evidence type="ECO:0000313" key="1">
    <source>
        <dbReference type="EMBL" id="KAB8301591.1"/>
    </source>
</evidence>
<dbReference type="Gene3D" id="3.30.710.10">
    <property type="entry name" value="Potassium Channel Kv1.1, Chain A"/>
    <property type="match status" value="1"/>
</dbReference>
<comment type="caution">
    <text evidence="1">The sequence shown here is derived from an EMBL/GenBank/DDBJ whole genome shotgun (WGS) entry which is preliminary data.</text>
</comment>
<dbReference type="OrthoDB" id="5275938at2759"/>
<reference evidence="1 2" key="1">
    <citation type="submission" date="2019-06" db="EMBL/GenBank/DDBJ databases">
        <title>Genome Sequence of the Brown Rot Fungal Pathogen Monilinia laxa.</title>
        <authorList>
            <person name="De Miccolis Angelini R.M."/>
            <person name="Landi L."/>
            <person name="Abate D."/>
            <person name="Pollastro S."/>
            <person name="Romanazzi G."/>
            <person name="Faretra F."/>
        </authorList>
    </citation>
    <scope>NUCLEOTIDE SEQUENCE [LARGE SCALE GENOMIC DNA]</scope>
    <source>
        <strain evidence="1 2">Mlax316</strain>
    </source>
</reference>
<evidence type="ECO:0000313" key="2">
    <source>
        <dbReference type="Proteomes" id="UP000326757"/>
    </source>
</evidence>
<gene>
    <name evidence="1" type="ORF">EYC80_003433</name>
</gene>
<protein>
    <recommendedName>
        <fullName evidence="3">BTB domain-containing protein</fullName>
    </recommendedName>
</protein>
<dbReference type="EMBL" id="VIGI01000004">
    <property type="protein sequence ID" value="KAB8301591.1"/>
    <property type="molecule type" value="Genomic_DNA"/>
</dbReference>
<accession>A0A5N6KE00</accession>
<dbReference type="Proteomes" id="UP000326757">
    <property type="component" value="Unassembled WGS sequence"/>
</dbReference>
<name>A0A5N6KE00_MONLA</name>
<organism evidence="1 2">
    <name type="scientific">Monilinia laxa</name>
    <name type="common">Brown rot fungus</name>
    <name type="synonym">Sclerotinia laxa</name>
    <dbReference type="NCBI Taxonomy" id="61186"/>
    <lineage>
        <taxon>Eukaryota</taxon>
        <taxon>Fungi</taxon>
        <taxon>Dikarya</taxon>
        <taxon>Ascomycota</taxon>
        <taxon>Pezizomycotina</taxon>
        <taxon>Leotiomycetes</taxon>
        <taxon>Helotiales</taxon>
        <taxon>Sclerotiniaceae</taxon>
        <taxon>Monilinia</taxon>
    </lineage>
</organism>